<evidence type="ECO:0000313" key="4">
    <source>
        <dbReference type="EMBL" id="GEP41438.1"/>
    </source>
</evidence>
<reference evidence="4 5" key="1">
    <citation type="submission" date="2019-07" db="EMBL/GenBank/DDBJ databases">
        <title>Whole genome shotgun sequence of Brevifollis gellanilyticus NBRC 108608.</title>
        <authorList>
            <person name="Hosoyama A."/>
            <person name="Uohara A."/>
            <person name="Ohji S."/>
            <person name="Ichikawa N."/>
        </authorList>
    </citation>
    <scope>NUCLEOTIDE SEQUENCE [LARGE SCALE GENOMIC DNA]</scope>
    <source>
        <strain evidence="4 5">NBRC 108608</strain>
    </source>
</reference>
<dbReference type="InterPro" id="IPR005135">
    <property type="entry name" value="Endo/exonuclease/phosphatase"/>
</dbReference>
<dbReference type="Pfam" id="PF03372">
    <property type="entry name" value="Exo_endo_phos"/>
    <property type="match status" value="1"/>
</dbReference>
<keyword evidence="2" id="KW-0812">Transmembrane</keyword>
<dbReference type="Proteomes" id="UP000321577">
    <property type="component" value="Unassembled WGS sequence"/>
</dbReference>
<feature type="region of interest" description="Disordered" evidence="1">
    <location>
        <begin position="431"/>
        <end position="451"/>
    </location>
</feature>
<feature type="compositionally biased region" description="Pro residues" evidence="1">
    <location>
        <begin position="437"/>
        <end position="451"/>
    </location>
</feature>
<keyword evidence="2" id="KW-0472">Membrane</keyword>
<comment type="caution">
    <text evidence="4">The sequence shown here is derived from an EMBL/GenBank/DDBJ whole genome shotgun (WGS) entry which is preliminary data.</text>
</comment>
<accession>A0A512M405</accession>
<evidence type="ECO:0000313" key="5">
    <source>
        <dbReference type="Proteomes" id="UP000321577"/>
    </source>
</evidence>
<feature type="transmembrane region" description="Helical" evidence="2">
    <location>
        <begin position="110"/>
        <end position="129"/>
    </location>
</feature>
<dbReference type="EMBL" id="BKAG01000003">
    <property type="protein sequence ID" value="GEP41438.1"/>
    <property type="molecule type" value="Genomic_DNA"/>
</dbReference>
<dbReference type="Gene3D" id="3.60.10.10">
    <property type="entry name" value="Endonuclease/exonuclease/phosphatase"/>
    <property type="match status" value="1"/>
</dbReference>
<proteinExistence type="predicted"/>
<feature type="transmembrane region" description="Helical" evidence="2">
    <location>
        <begin position="79"/>
        <end position="98"/>
    </location>
</feature>
<name>A0A512M405_9BACT</name>
<protein>
    <recommendedName>
        <fullName evidence="3">Endonuclease/exonuclease/phosphatase domain-containing protein</fullName>
    </recommendedName>
</protein>
<keyword evidence="2" id="KW-1133">Transmembrane helix</keyword>
<gene>
    <name evidence="4" type="ORF">BGE01nite_07290</name>
</gene>
<dbReference type="AlphaFoldDB" id="A0A512M405"/>
<evidence type="ECO:0000256" key="2">
    <source>
        <dbReference type="SAM" id="Phobius"/>
    </source>
</evidence>
<dbReference type="SUPFAM" id="SSF56219">
    <property type="entry name" value="DNase I-like"/>
    <property type="match status" value="1"/>
</dbReference>
<organism evidence="4 5">
    <name type="scientific">Brevifollis gellanilyticus</name>
    <dbReference type="NCBI Taxonomy" id="748831"/>
    <lineage>
        <taxon>Bacteria</taxon>
        <taxon>Pseudomonadati</taxon>
        <taxon>Verrucomicrobiota</taxon>
        <taxon>Verrucomicrobiia</taxon>
        <taxon>Verrucomicrobiales</taxon>
        <taxon>Verrucomicrobiaceae</taxon>
    </lineage>
</organism>
<feature type="region of interest" description="Disordered" evidence="1">
    <location>
        <begin position="27"/>
        <end position="56"/>
    </location>
</feature>
<evidence type="ECO:0000259" key="3">
    <source>
        <dbReference type="Pfam" id="PF03372"/>
    </source>
</evidence>
<dbReference type="GO" id="GO:0003824">
    <property type="term" value="F:catalytic activity"/>
    <property type="evidence" value="ECO:0007669"/>
    <property type="project" value="InterPro"/>
</dbReference>
<evidence type="ECO:0000256" key="1">
    <source>
        <dbReference type="SAM" id="MobiDB-lite"/>
    </source>
</evidence>
<dbReference type="OrthoDB" id="195371at2"/>
<feature type="domain" description="Endonuclease/exonuclease/phosphatase" evidence="3">
    <location>
        <begin position="192"/>
        <end position="407"/>
    </location>
</feature>
<sequence length="451" mass="49952">MADSPESGSRRSQRRRYSQDELLLLKRLEEKPAPPNSISPGNGDAEEFAPRTPEHHEPYPPAASAWGCYRVLRLMTRAVTWLYLLGFFGLMVGFHFWGQANLTTAALMYTPQWIIILPGLLLLLPVLLFDWKSLPFLLLACAYFGHSHLDFRFGGPVTPPSAGVKDLNTLRVVTWNRGQGKGASLQVVKNALHPDIVVLQDQVGKATYYKSTPEYSEFKDVNGAGEFVMLSRWPIVSVELLGIDRTQKGALSSGRAARFVVMAAGARIAIYNIHLQTPRGALESYKRGAFLYGIIGLPGTPWAEKRKSYQAFWDSQMTVAREIGERIRAETIPVLVCGDFNTPTFGPIYDEFAGQLQDAHLVKGSGVGYTFPGDTGNPLALFQPWLRLDQMFASSHWEIRRSEVIEAKAQHLPVVADFHLLPEHRIMGGDIPASALTPPPAPTEALPPNPP</sequence>
<keyword evidence="5" id="KW-1185">Reference proteome</keyword>
<dbReference type="InterPro" id="IPR036691">
    <property type="entry name" value="Endo/exonu/phosph_ase_sf"/>
</dbReference>